<dbReference type="Proteomes" id="UP001642260">
    <property type="component" value="Unassembled WGS sequence"/>
</dbReference>
<reference evidence="2 3" key="1">
    <citation type="submission" date="2022-03" db="EMBL/GenBank/DDBJ databases">
        <authorList>
            <person name="Macdonald S."/>
            <person name="Ahmed S."/>
            <person name="Newling K."/>
        </authorList>
    </citation>
    <scope>NUCLEOTIDE SEQUENCE [LARGE SCALE GENOMIC DNA]</scope>
</reference>
<feature type="region of interest" description="Disordered" evidence="1">
    <location>
        <begin position="1"/>
        <end position="107"/>
    </location>
</feature>
<feature type="region of interest" description="Disordered" evidence="1">
    <location>
        <begin position="240"/>
        <end position="313"/>
    </location>
</feature>
<feature type="compositionally biased region" description="Basic and acidic residues" evidence="1">
    <location>
        <begin position="73"/>
        <end position="87"/>
    </location>
</feature>
<keyword evidence="3" id="KW-1185">Reference proteome</keyword>
<dbReference type="AlphaFoldDB" id="A0ABC8LZE4"/>
<feature type="compositionally biased region" description="Basic and acidic residues" evidence="1">
    <location>
        <begin position="258"/>
        <end position="268"/>
    </location>
</feature>
<comment type="caution">
    <text evidence="2">The sequence shown here is derived from an EMBL/GenBank/DDBJ whole genome shotgun (WGS) entry which is preliminary data.</text>
</comment>
<dbReference type="EMBL" id="CAKOAT010822932">
    <property type="protein sequence ID" value="CAH8389199.1"/>
    <property type="molecule type" value="Genomic_DNA"/>
</dbReference>
<feature type="compositionally biased region" description="Acidic residues" evidence="1">
    <location>
        <begin position="240"/>
        <end position="257"/>
    </location>
</feature>
<gene>
    <name evidence="2" type="ORF">ERUC_LOCUS41682</name>
</gene>
<evidence type="ECO:0000256" key="1">
    <source>
        <dbReference type="SAM" id="MobiDB-lite"/>
    </source>
</evidence>
<feature type="compositionally biased region" description="Basic and acidic residues" evidence="1">
    <location>
        <begin position="21"/>
        <end position="42"/>
    </location>
</feature>
<sequence>MERAGVFSRIHSPPLSPAPRAYEKRTYQHLRQDSRRADYDRRRRDHGSGTSKHSAVVAHRNGNGTSTGHRYTGHSDRIIRHHDDRYRSTQRGGARHVSGPFDRRREKQWRAKPNTITAIDGHQGLVTPCSNNGDMAPYGHVSSSATKVRGTNDGDEHGVPGIARVSDSMRLASKIVTPTADAATIHMESYVTMRSKGSARALTFSHEDVQEVNGDGQMIGALNDMESVEQQAEGMLEFEPEEDDFNDDDLLGEELMDSEGKSKKEKIARTGSRSSKSGQSSTRSRRHGVPSHAPLGIQNKKFELLRRGSPRGS</sequence>
<feature type="compositionally biased region" description="Low complexity" evidence="1">
    <location>
        <begin position="269"/>
        <end position="282"/>
    </location>
</feature>
<evidence type="ECO:0000313" key="3">
    <source>
        <dbReference type="Proteomes" id="UP001642260"/>
    </source>
</evidence>
<evidence type="ECO:0000313" key="2">
    <source>
        <dbReference type="EMBL" id="CAH8389199.1"/>
    </source>
</evidence>
<organism evidence="2 3">
    <name type="scientific">Eruca vesicaria subsp. sativa</name>
    <name type="common">Garden rocket</name>
    <name type="synonym">Eruca sativa</name>
    <dbReference type="NCBI Taxonomy" id="29727"/>
    <lineage>
        <taxon>Eukaryota</taxon>
        <taxon>Viridiplantae</taxon>
        <taxon>Streptophyta</taxon>
        <taxon>Embryophyta</taxon>
        <taxon>Tracheophyta</taxon>
        <taxon>Spermatophyta</taxon>
        <taxon>Magnoliopsida</taxon>
        <taxon>eudicotyledons</taxon>
        <taxon>Gunneridae</taxon>
        <taxon>Pentapetalae</taxon>
        <taxon>rosids</taxon>
        <taxon>malvids</taxon>
        <taxon>Brassicales</taxon>
        <taxon>Brassicaceae</taxon>
        <taxon>Brassiceae</taxon>
        <taxon>Eruca</taxon>
    </lineage>
</organism>
<accession>A0ABC8LZE4</accession>
<name>A0ABC8LZE4_ERUVS</name>
<proteinExistence type="predicted"/>
<protein>
    <submittedName>
        <fullName evidence="2">Uncharacterized protein</fullName>
    </submittedName>
</protein>